<keyword evidence="6 8" id="KW-0675">Receptor</keyword>
<dbReference type="InParanoid" id="F6RS47"/>
<dbReference type="InterPro" id="IPR017452">
    <property type="entry name" value="GPCR_Rhodpsn_7TM"/>
</dbReference>
<accession>F6RS47</accession>
<feature type="transmembrane region" description="Helical" evidence="9">
    <location>
        <begin position="121"/>
        <end position="142"/>
    </location>
</feature>
<evidence type="ECO:0000256" key="7">
    <source>
        <dbReference type="ARBA" id="ARBA00023224"/>
    </source>
</evidence>
<evidence type="ECO:0000313" key="11">
    <source>
        <dbReference type="Ensembl" id="ENSCINP00000013105.3"/>
    </source>
</evidence>
<feature type="transmembrane region" description="Helical" evidence="9">
    <location>
        <begin position="46"/>
        <end position="67"/>
    </location>
</feature>
<dbReference type="InterPro" id="IPR000276">
    <property type="entry name" value="GPCR_Rhodpsn"/>
</dbReference>
<dbReference type="FunFam" id="1.20.1070.10:FF:000402">
    <property type="entry name" value="Uncharacterized protein"/>
    <property type="match status" value="1"/>
</dbReference>
<dbReference type="PRINTS" id="PR00237">
    <property type="entry name" value="GPCRRHODOPSN"/>
</dbReference>
<keyword evidence="4 8" id="KW-0297">G-protein coupled receptor</keyword>
<reference evidence="11" key="4">
    <citation type="submission" date="2025-09" db="UniProtKB">
        <authorList>
            <consortium name="Ensembl"/>
        </authorList>
    </citation>
    <scope>IDENTIFICATION</scope>
</reference>
<evidence type="ECO:0000256" key="9">
    <source>
        <dbReference type="SAM" id="Phobius"/>
    </source>
</evidence>
<evidence type="ECO:0000256" key="1">
    <source>
        <dbReference type="ARBA" id="ARBA00004141"/>
    </source>
</evidence>
<dbReference type="EMBL" id="EAAA01002104">
    <property type="status" value="NOT_ANNOTATED_CDS"/>
    <property type="molecule type" value="Genomic_DNA"/>
</dbReference>
<evidence type="ECO:0000256" key="4">
    <source>
        <dbReference type="ARBA" id="ARBA00023040"/>
    </source>
</evidence>
<dbReference type="InterPro" id="IPR050119">
    <property type="entry name" value="CCR1-9-like"/>
</dbReference>
<name>F6RS47_CIOIN</name>
<dbReference type="GO" id="GO:0005886">
    <property type="term" value="C:plasma membrane"/>
    <property type="evidence" value="ECO:0000318"/>
    <property type="project" value="GO_Central"/>
</dbReference>
<keyword evidence="7 8" id="KW-0807">Transducer</keyword>
<dbReference type="STRING" id="7719.ENSCINP00000013105"/>
<feature type="transmembrane region" description="Helical" evidence="9">
    <location>
        <begin position="79"/>
        <end position="101"/>
    </location>
</feature>
<keyword evidence="2 8" id="KW-0812">Transmembrane</keyword>
<evidence type="ECO:0000313" key="12">
    <source>
        <dbReference type="Proteomes" id="UP000008144"/>
    </source>
</evidence>
<comment type="subcellular location">
    <subcellularLocation>
        <location evidence="1">Membrane</location>
        <topology evidence="1">Multi-pass membrane protein</topology>
    </subcellularLocation>
</comment>
<comment type="similarity">
    <text evidence="8">Belongs to the G-protein coupled receptor 1 family.</text>
</comment>
<evidence type="ECO:0000259" key="10">
    <source>
        <dbReference type="PROSITE" id="PS50262"/>
    </source>
</evidence>
<reference evidence="12" key="1">
    <citation type="journal article" date="2002" name="Science">
        <title>The draft genome of Ciona intestinalis: insights into chordate and vertebrate origins.</title>
        <authorList>
            <person name="Dehal P."/>
            <person name="Satou Y."/>
            <person name="Campbell R.K."/>
            <person name="Chapman J."/>
            <person name="Degnan B."/>
            <person name="De Tomaso A."/>
            <person name="Davidson B."/>
            <person name="Di Gregorio A."/>
            <person name="Gelpke M."/>
            <person name="Goodstein D.M."/>
            <person name="Harafuji N."/>
            <person name="Hastings K.E."/>
            <person name="Ho I."/>
            <person name="Hotta K."/>
            <person name="Huang W."/>
            <person name="Kawashima T."/>
            <person name="Lemaire P."/>
            <person name="Martinez D."/>
            <person name="Meinertzhagen I.A."/>
            <person name="Necula S."/>
            <person name="Nonaka M."/>
            <person name="Putnam N."/>
            <person name="Rash S."/>
            <person name="Saiga H."/>
            <person name="Satake M."/>
            <person name="Terry A."/>
            <person name="Yamada L."/>
            <person name="Wang H.G."/>
            <person name="Awazu S."/>
            <person name="Azumi K."/>
            <person name="Boore J."/>
            <person name="Branno M."/>
            <person name="Chin-Bow S."/>
            <person name="DeSantis R."/>
            <person name="Doyle S."/>
            <person name="Francino P."/>
            <person name="Keys D.N."/>
            <person name="Haga S."/>
            <person name="Hayashi H."/>
            <person name="Hino K."/>
            <person name="Imai K.S."/>
            <person name="Inaba K."/>
            <person name="Kano S."/>
            <person name="Kobayashi K."/>
            <person name="Kobayashi M."/>
            <person name="Lee B.I."/>
            <person name="Makabe K.W."/>
            <person name="Manohar C."/>
            <person name="Matassi G."/>
            <person name="Medina M."/>
            <person name="Mochizuki Y."/>
            <person name="Mount S."/>
            <person name="Morishita T."/>
            <person name="Miura S."/>
            <person name="Nakayama A."/>
            <person name="Nishizaka S."/>
            <person name="Nomoto H."/>
            <person name="Ohta F."/>
            <person name="Oishi K."/>
            <person name="Rigoutsos I."/>
            <person name="Sano M."/>
            <person name="Sasaki A."/>
            <person name="Sasakura Y."/>
            <person name="Shoguchi E."/>
            <person name="Shin-i T."/>
            <person name="Spagnuolo A."/>
            <person name="Stainier D."/>
            <person name="Suzuki M.M."/>
            <person name="Tassy O."/>
            <person name="Takatori N."/>
            <person name="Tokuoka M."/>
            <person name="Yagi K."/>
            <person name="Yoshizaki F."/>
            <person name="Wada S."/>
            <person name="Zhang C."/>
            <person name="Hyatt P.D."/>
            <person name="Larimer F."/>
            <person name="Detter C."/>
            <person name="Doggett N."/>
            <person name="Glavina T."/>
            <person name="Hawkins T."/>
            <person name="Richardson P."/>
            <person name="Lucas S."/>
            <person name="Kohara Y."/>
            <person name="Levine M."/>
            <person name="Satoh N."/>
            <person name="Rokhsar D.S."/>
        </authorList>
    </citation>
    <scope>NUCLEOTIDE SEQUENCE [LARGE SCALE GENOMIC DNA]</scope>
</reference>
<evidence type="ECO:0000256" key="2">
    <source>
        <dbReference type="ARBA" id="ARBA00022692"/>
    </source>
</evidence>
<dbReference type="Pfam" id="PF00001">
    <property type="entry name" value="7tm_1"/>
    <property type="match status" value="1"/>
</dbReference>
<dbReference type="PRINTS" id="PR01157">
    <property type="entry name" value="P2YPURNOCPTR"/>
</dbReference>
<protein>
    <recommendedName>
        <fullName evidence="10">G-protein coupled receptors family 1 profile domain-containing protein</fullName>
    </recommendedName>
</protein>
<dbReference type="GeneTree" id="ENSGT01130000278323"/>
<dbReference type="PANTHER" id="PTHR10489:SF932">
    <property type="entry name" value="G-PROTEIN COUPLED RECEPTORS FAMILY 1 PROFILE DOMAIN-CONTAINING PROTEIN"/>
    <property type="match status" value="1"/>
</dbReference>
<keyword evidence="12" id="KW-1185">Reference proteome</keyword>
<dbReference type="GO" id="GO:0004966">
    <property type="term" value="F:galanin receptor activity"/>
    <property type="evidence" value="ECO:0000318"/>
    <property type="project" value="GO_Central"/>
</dbReference>
<dbReference type="PROSITE" id="PS00237">
    <property type="entry name" value="G_PROTEIN_RECEP_F1_1"/>
    <property type="match status" value="1"/>
</dbReference>
<feature type="transmembrane region" description="Helical" evidence="9">
    <location>
        <begin position="163"/>
        <end position="184"/>
    </location>
</feature>
<evidence type="ECO:0000256" key="8">
    <source>
        <dbReference type="RuleBase" id="RU000688"/>
    </source>
</evidence>
<reference evidence="11" key="2">
    <citation type="journal article" date="2008" name="Genome Biol.">
        <title>Improved genome assembly and evidence-based global gene model set for the chordate Ciona intestinalis: new insight into intron and operon populations.</title>
        <authorList>
            <person name="Satou Y."/>
            <person name="Mineta K."/>
            <person name="Ogasawara M."/>
            <person name="Sasakura Y."/>
            <person name="Shoguchi E."/>
            <person name="Ueno K."/>
            <person name="Yamada L."/>
            <person name="Matsumoto J."/>
            <person name="Wasserscheid J."/>
            <person name="Dewar K."/>
            <person name="Wiley G.B."/>
            <person name="Macmil S.L."/>
            <person name="Roe B.A."/>
            <person name="Zeller R.W."/>
            <person name="Hastings K.E."/>
            <person name="Lemaire P."/>
            <person name="Lindquist E."/>
            <person name="Endo T."/>
            <person name="Hotta K."/>
            <person name="Inaba K."/>
        </authorList>
    </citation>
    <scope>NUCLEOTIDE SEQUENCE [LARGE SCALE GENOMIC DNA]</scope>
    <source>
        <strain evidence="11">wild type</strain>
    </source>
</reference>
<evidence type="ECO:0000256" key="3">
    <source>
        <dbReference type="ARBA" id="ARBA00022989"/>
    </source>
</evidence>
<dbReference type="GO" id="GO:0007218">
    <property type="term" value="P:neuropeptide signaling pathway"/>
    <property type="evidence" value="ECO:0000318"/>
    <property type="project" value="GO_Central"/>
</dbReference>
<sequence length="323" mass="35950">TDTGALKILIPDNQMQGRTPPTTTTAPSMCILSPPDHFENVVVPSIYIVICIVGLLGNGVVLGLLLRPDHSHIHGNKPSVTNILVINLALADFIFVGALPFWITERFLRGSWIFGNFGCKFLSFISLLNLYGSVFFLVAMGIDRYLAVVFAVRARNYRTPRNAIRVCIGIWLFASIIAAQALVYREICVNGDVSRCLWHLPGGDAYQIAYFVTRTALGFFLPVFVIIYCYSFIIISLRRRSRNMSASGVRITNQQQKVTRLILAVVSLFVVCWLPNHIVTVINALTLHDIELQYKLHLPTASLISTCLAYANSSINPVLYALM</sequence>
<dbReference type="PROSITE" id="PS50262">
    <property type="entry name" value="G_PROTEIN_RECEP_F1_2"/>
    <property type="match status" value="1"/>
</dbReference>
<proteinExistence type="inferred from homology"/>
<dbReference type="AlphaFoldDB" id="F6RS47"/>
<dbReference type="PANTHER" id="PTHR10489">
    <property type="entry name" value="CELL ADHESION MOLECULE"/>
    <property type="match status" value="1"/>
</dbReference>
<keyword evidence="5 9" id="KW-0472">Membrane</keyword>
<keyword evidence="3 9" id="KW-1133">Transmembrane helix</keyword>
<feature type="transmembrane region" description="Helical" evidence="9">
    <location>
        <begin position="298"/>
        <end position="322"/>
    </location>
</feature>
<feature type="transmembrane region" description="Helical" evidence="9">
    <location>
        <begin position="258"/>
        <end position="278"/>
    </location>
</feature>
<dbReference type="Proteomes" id="UP000008144">
    <property type="component" value="Chromosome 5"/>
</dbReference>
<reference evidence="11" key="3">
    <citation type="submission" date="2025-08" db="UniProtKB">
        <authorList>
            <consortium name="Ensembl"/>
        </authorList>
    </citation>
    <scope>IDENTIFICATION</scope>
</reference>
<dbReference type="SUPFAM" id="SSF81321">
    <property type="entry name" value="Family A G protein-coupled receptor-like"/>
    <property type="match status" value="1"/>
</dbReference>
<dbReference type="HOGENOM" id="CLU_009579_8_2_1"/>
<evidence type="ECO:0000256" key="6">
    <source>
        <dbReference type="ARBA" id="ARBA00023170"/>
    </source>
</evidence>
<evidence type="ECO:0000256" key="5">
    <source>
        <dbReference type="ARBA" id="ARBA00023136"/>
    </source>
</evidence>
<organism evidence="11 12">
    <name type="scientific">Ciona intestinalis</name>
    <name type="common">Transparent sea squirt</name>
    <name type="synonym">Ascidia intestinalis</name>
    <dbReference type="NCBI Taxonomy" id="7719"/>
    <lineage>
        <taxon>Eukaryota</taxon>
        <taxon>Metazoa</taxon>
        <taxon>Chordata</taxon>
        <taxon>Tunicata</taxon>
        <taxon>Ascidiacea</taxon>
        <taxon>Phlebobranchia</taxon>
        <taxon>Cionidae</taxon>
        <taxon>Ciona</taxon>
    </lineage>
</organism>
<feature type="transmembrane region" description="Helical" evidence="9">
    <location>
        <begin position="216"/>
        <end position="237"/>
    </location>
</feature>
<dbReference type="Gene3D" id="1.20.1070.10">
    <property type="entry name" value="Rhodopsin 7-helix transmembrane proteins"/>
    <property type="match status" value="1"/>
</dbReference>
<dbReference type="Ensembl" id="ENSCINT00000013105.3">
    <property type="protein sequence ID" value="ENSCINP00000013105.3"/>
    <property type="gene ID" value="ENSCING00000006352.3"/>
</dbReference>
<feature type="domain" description="G-protein coupled receptors family 1 profile" evidence="10">
    <location>
        <begin position="57"/>
        <end position="320"/>
    </location>
</feature>